<proteinExistence type="predicted"/>
<comment type="caution">
    <text evidence="1">The sequence shown here is derived from an EMBL/GenBank/DDBJ whole genome shotgun (WGS) entry which is preliminary data.</text>
</comment>
<keyword evidence="2" id="KW-1185">Reference proteome</keyword>
<reference evidence="1" key="1">
    <citation type="submission" date="2023-03" db="EMBL/GenBank/DDBJ databases">
        <title>Actinoallomurus iriomotensis NBRC 103684.</title>
        <authorList>
            <person name="Ichikawa N."/>
            <person name="Sato H."/>
            <person name="Tonouchi N."/>
        </authorList>
    </citation>
    <scope>NUCLEOTIDE SEQUENCE</scope>
    <source>
        <strain evidence="1">NBRC 103684</strain>
    </source>
</reference>
<sequence length="79" mass="8135">MPEAGHDFADVVERASGLPVLGDLDDELPDALAGIAPRTRVVGLRTSAFVLGAAGMLDGRRVTAGACAPNRRGASRPPR</sequence>
<dbReference type="AlphaFoldDB" id="A0A9W6S1T0"/>
<dbReference type="Proteomes" id="UP001165074">
    <property type="component" value="Unassembled WGS sequence"/>
</dbReference>
<gene>
    <name evidence="1" type="ORF">Airi02_035470</name>
</gene>
<protein>
    <submittedName>
        <fullName evidence="1">Uncharacterized protein</fullName>
    </submittedName>
</protein>
<evidence type="ECO:0000313" key="1">
    <source>
        <dbReference type="EMBL" id="GLY85618.1"/>
    </source>
</evidence>
<name>A0A9W6S1T0_9ACTN</name>
<evidence type="ECO:0000313" key="2">
    <source>
        <dbReference type="Proteomes" id="UP001165074"/>
    </source>
</evidence>
<dbReference type="EMBL" id="BSTK01000004">
    <property type="protein sequence ID" value="GLY85618.1"/>
    <property type="molecule type" value="Genomic_DNA"/>
</dbReference>
<organism evidence="1 2">
    <name type="scientific">Actinoallomurus iriomotensis</name>
    <dbReference type="NCBI Taxonomy" id="478107"/>
    <lineage>
        <taxon>Bacteria</taxon>
        <taxon>Bacillati</taxon>
        <taxon>Actinomycetota</taxon>
        <taxon>Actinomycetes</taxon>
        <taxon>Streptosporangiales</taxon>
        <taxon>Thermomonosporaceae</taxon>
        <taxon>Actinoallomurus</taxon>
    </lineage>
</organism>
<accession>A0A9W6S1T0</accession>